<comment type="caution">
    <text evidence="1">The sequence shown here is derived from an EMBL/GenBank/DDBJ whole genome shotgun (WGS) entry which is preliminary data.</text>
</comment>
<accession>A0AAV4CEJ5</accession>
<dbReference type="EMBL" id="BLXT01006360">
    <property type="protein sequence ID" value="GFO31191.1"/>
    <property type="molecule type" value="Genomic_DNA"/>
</dbReference>
<protein>
    <submittedName>
        <fullName evidence="1">Uncharacterized protein</fullName>
    </submittedName>
</protein>
<name>A0AAV4CEJ5_9GAST</name>
<evidence type="ECO:0000313" key="2">
    <source>
        <dbReference type="Proteomes" id="UP000735302"/>
    </source>
</evidence>
<reference evidence="1 2" key="1">
    <citation type="journal article" date="2021" name="Elife">
        <title>Chloroplast acquisition without the gene transfer in kleptoplastic sea slugs, Plakobranchus ocellatus.</title>
        <authorList>
            <person name="Maeda T."/>
            <person name="Takahashi S."/>
            <person name="Yoshida T."/>
            <person name="Shimamura S."/>
            <person name="Takaki Y."/>
            <person name="Nagai Y."/>
            <person name="Toyoda A."/>
            <person name="Suzuki Y."/>
            <person name="Arimoto A."/>
            <person name="Ishii H."/>
            <person name="Satoh N."/>
            <person name="Nishiyama T."/>
            <person name="Hasebe M."/>
            <person name="Maruyama T."/>
            <person name="Minagawa J."/>
            <person name="Obokata J."/>
            <person name="Shigenobu S."/>
        </authorList>
    </citation>
    <scope>NUCLEOTIDE SEQUENCE [LARGE SCALE GENOMIC DNA]</scope>
</reference>
<sequence length="93" mass="9721">MLDSTGISVGVGVVLTESAVTMLAQSCSRVFKLSRFLPAACLFKGGLRLVWPCPGKGVRAGFKPELEISLVVPADLRAACPAIVPRLPPTVSV</sequence>
<dbReference type="Proteomes" id="UP000735302">
    <property type="component" value="Unassembled WGS sequence"/>
</dbReference>
<keyword evidence="2" id="KW-1185">Reference proteome</keyword>
<gene>
    <name evidence="1" type="ORF">PoB_005769600</name>
</gene>
<proteinExistence type="predicted"/>
<evidence type="ECO:0000313" key="1">
    <source>
        <dbReference type="EMBL" id="GFO31191.1"/>
    </source>
</evidence>
<dbReference type="AlphaFoldDB" id="A0AAV4CEJ5"/>
<organism evidence="1 2">
    <name type="scientific">Plakobranchus ocellatus</name>
    <dbReference type="NCBI Taxonomy" id="259542"/>
    <lineage>
        <taxon>Eukaryota</taxon>
        <taxon>Metazoa</taxon>
        <taxon>Spiralia</taxon>
        <taxon>Lophotrochozoa</taxon>
        <taxon>Mollusca</taxon>
        <taxon>Gastropoda</taxon>
        <taxon>Heterobranchia</taxon>
        <taxon>Euthyneura</taxon>
        <taxon>Panpulmonata</taxon>
        <taxon>Sacoglossa</taxon>
        <taxon>Placobranchoidea</taxon>
        <taxon>Plakobranchidae</taxon>
        <taxon>Plakobranchus</taxon>
    </lineage>
</organism>